<evidence type="ECO:0008006" key="3">
    <source>
        <dbReference type="Google" id="ProtNLM"/>
    </source>
</evidence>
<evidence type="ECO:0000313" key="2">
    <source>
        <dbReference type="Proteomes" id="UP000799753"/>
    </source>
</evidence>
<dbReference type="EMBL" id="MU006802">
    <property type="protein sequence ID" value="KAF2635909.1"/>
    <property type="molecule type" value="Genomic_DNA"/>
</dbReference>
<organism evidence="1 2">
    <name type="scientific">Massarina eburnea CBS 473.64</name>
    <dbReference type="NCBI Taxonomy" id="1395130"/>
    <lineage>
        <taxon>Eukaryota</taxon>
        <taxon>Fungi</taxon>
        <taxon>Dikarya</taxon>
        <taxon>Ascomycota</taxon>
        <taxon>Pezizomycotina</taxon>
        <taxon>Dothideomycetes</taxon>
        <taxon>Pleosporomycetidae</taxon>
        <taxon>Pleosporales</taxon>
        <taxon>Massarineae</taxon>
        <taxon>Massarinaceae</taxon>
        <taxon>Massarina</taxon>
    </lineage>
</organism>
<evidence type="ECO:0000313" key="1">
    <source>
        <dbReference type="EMBL" id="KAF2635909.1"/>
    </source>
</evidence>
<sequence>MSYKVHPSEVTLEMGDPQQQNGTIHLALYPSAHGLGHFMRIVHLAQLLHKAGGKRQLQYRLFIRANIDESVRESLKTGWKDFDTVTFSNYKIPIQPSIIQTNPYTLSAAQTWDSVRKFDATAALEQEKRFVRENGIHVIISDCPSIPCTLTVPSILVTNFTFDSILEGLAASERSSGLGLKDTSAAEDKGLKGSEKEDIRTFIRAMTDQYQNADTLIRLPGPIPMPYKGRTVDVPVHFRHANASKVETLTSLRIPELLKPGRKILLHCFGGQPQSDTFSRIPQLPSLWTGLSQTIHAPPYFYKIANDAHIPDLIAASDVVLGKLGWGMCSEVIGNGYKPFIYVPRPAFIEEKGLIEWMEEDHRRLVRMEASTFEAMEWQDAILQADALAGTQEQDSESLVDEAELCQLCEPNGLSTKPPPQSWLLNLNLRLAPRAILLTVRSTQLQRYIAESITRLPANLSAANQVGCAQFLVQSDGGPEVVRKQKRALGWIH</sequence>
<dbReference type="AlphaFoldDB" id="A0A6A6RK42"/>
<accession>A0A6A6RK42</accession>
<proteinExistence type="predicted"/>
<dbReference type="OrthoDB" id="1684102at2759"/>
<dbReference type="InterPro" id="IPR053205">
    <property type="entry name" value="GHMP_kinase_L-arabinokinase"/>
</dbReference>
<gene>
    <name evidence="1" type="ORF">P280DRAFT_484275</name>
</gene>
<dbReference type="PANTHER" id="PTHR38134:SF2">
    <property type="entry name" value="GALACTOKINASE"/>
    <property type="match status" value="1"/>
</dbReference>
<reference evidence="1" key="1">
    <citation type="journal article" date="2020" name="Stud. Mycol.">
        <title>101 Dothideomycetes genomes: a test case for predicting lifestyles and emergence of pathogens.</title>
        <authorList>
            <person name="Haridas S."/>
            <person name="Albert R."/>
            <person name="Binder M."/>
            <person name="Bloem J."/>
            <person name="Labutti K."/>
            <person name="Salamov A."/>
            <person name="Andreopoulos B."/>
            <person name="Baker S."/>
            <person name="Barry K."/>
            <person name="Bills G."/>
            <person name="Bluhm B."/>
            <person name="Cannon C."/>
            <person name="Castanera R."/>
            <person name="Culley D."/>
            <person name="Daum C."/>
            <person name="Ezra D."/>
            <person name="Gonzalez J."/>
            <person name="Henrissat B."/>
            <person name="Kuo A."/>
            <person name="Liang C."/>
            <person name="Lipzen A."/>
            <person name="Lutzoni F."/>
            <person name="Magnuson J."/>
            <person name="Mondo S."/>
            <person name="Nolan M."/>
            <person name="Ohm R."/>
            <person name="Pangilinan J."/>
            <person name="Park H.-J."/>
            <person name="Ramirez L."/>
            <person name="Alfaro M."/>
            <person name="Sun H."/>
            <person name="Tritt A."/>
            <person name="Yoshinaga Y."/>
            <person name="Zwiers L.-H."/>
            <person name="Turgeon B."/>
            <person name="Goodwin S."/>
            <person name="Spatafora J."/>
            <person name="Crous P."/>
            <person name="Grigoriev I."/>
        </authorList>
    </citation>
    <scope>NUCLEOTIDE SEQUENCE</scope>
    <source>
        <strain evidence="1">CBS 473.64</strain>
    </source>
</reference>
<protein>
    <recommendedName>
        <fullName evidence="3">UDP-Glycosyltransferase/glycogen phosphorylase</fullName>
    </recommendedName>
</protein>
<dbReference type="PANTHER" id="PTHR38134">
    <property type="entry name" value="SLR1395 PROTEIN"/>
    <property type="match status" value="1"/>
</dbReference>
<name>A0A6A6RK42_9PLEO</name>
<keyword evidence="2" id="KW-1185">Reference proteome</keyword>
<dbReference type="Proteomes" id="UP000799753">
    <property type="component" value="Unassembled WGS sequence"/>
</dbReference>